<dbReference type="EMBL" id="MVGT01002668">
    <property type="protein sequence ID" value="OVA06944.1"/>
    <property type="molecule type" value="Genomic_DNA"/>
</dbReference>
<dbReference type="GO" id="GO:0036297">
    <property type="term" value="P:interstrand cross-link repair"/>
    <property type="evidence" value="ECO:0007669"/>
    <property type="project" value="InterPro"/>
</dbReference>
<feature type="domain" description="RING-type" evidence="7">
    <location>
        <begin position="33"/>
        <end position="80"/>
    </location>
</feature>
<evidence type="ECO:0000313" key="8">
    <source>
        <dbReference type="EMBL" id="OVA06944.1"/>
    </source>
</evidence>
<evidence type="ECO:0000256" key="2">
    <source>
        <dbReference type="ARBA" id="ARBA00022771"/>
    </source>
</evidence>
<protein>
    <submittedName>
        <fullName evidence="8">Zinc finger protein</fullName>
    </submittedName>
</protein>
<comment type="caution">
    <text evidence="8">The sequence shown here is derived from an EMBL/GenBank/DDBJ whole genome shotgun (WGS) entry which is preliminary data.</text>
</comment>
<proteinExistence type="predicted"/>
<dbReference type="CDD" id="cd16450">
    <property type="entry name" value="mRING-C3HGC3_RFWD3"/>
    <property type="match status" value="1"/>
</dbReference>
<keyword evidence="5" id="KW-0175">Coiled coil</keyword>
<dbReference type="OrthoDB" id="5600418at2759"/>
<feature type="coiled-coil region" evidence="5">
    <location>
        <begin position="102"/>
        <end position="218"/>
    </location>
</feature>
<name>A0A200Q943_MACCD</name>
<dbReference type="InParanoid" id="A0A200Q943"/>
<evidence type="ECO:0000256" key="5">
    <source>
        <dbReference type="SAM" id="Coils"/>
    </source>
</evidence>
<dbReference type="Pfam" id="PF13445">
    <property type="entry name" value="zf-RING_UBOX"/>
    <property type="match status" value="1"/>
</dbReference>
<dbReference type="AlphaFoldDB" id="A0A200Q943"/>
<keyword evidence="3" id="KW-0862">Zinc</keyword>
<keyword evidence="1" id="KW-0479">Metal-binding</keyword>
<evidence type="ECO:0000313" key="9">
    <source>
        <dbReference type="Proteomes" id="UP000195402"/>
    </source>
</evidence>
<dbReference type="PANTHER" id="PTHR16047:SF7">
    <property type="entry name" value="E3 UBIQUITIN-PROTEIN LIGASE RFWD3"/>
    <property type="match status" value="1"/>
</dbReference>
<dbReference type="InterPro" id="IPR013083">
    <property type="entry name" value="Znf_RING/FYVE/PHD"/>
</dbReference>
<evidence type="ECO:0000256" key="4">
    <source>
        <dbReference type="PROSITE-ProRule" id="PRU00175"/>
    </source>
</evidence>
<dbReference type="Proteomes" id="UP000195402">
    <property type="component" value="Unassembled WGS sequence"/>
</dbReference>
<keyword evidence="9" id="KW-1185">Reference proteome</keyword>
<evidence type="ECO:0000256" key="6">
    <source>
        <dbReference type="SAM" id="MobiDB-lite"/>
    </source>
</evidence>
<keyword evidence="2 4" id="KW-0863">Zinc-finger</keyword>
<sequence length="229" mass="26462">MMKRIESREEGIPTTTTRPGESNGNDDPDCICCSICMEPWSSVGNHQVSCLPCGHLFGLSCIKRWIQQSRRNNSKCPKCNRKCALKDIIRLYVSGLAVANYDEELEKRLLTLEAAMEKTNRDLQRKAEEQNSIIEANIEANGRWMEAQNRTLKQMKHDLQRTIEEQNSKIEAISRKLEVNDRRIGQLMEALKANDSRIRQLTEEIERQNEQIRNLKELANHMHPAPQHP</sequence>
<dbReference type="GO" id="GO:0016567">
    <property type="term" value="P:protein ubiquitination"/>
    <property type="evidence" value="ECO:0007669"/>
    <property type="project" value="InterPro"/>
</dbReference>
<feature type="region of interest" description="Disordered" evidence="6">
    <location>
        <begin position="1"/>
        <end position="24"/>
    </location>
</feature>
<evidence type="ECO:0000256" key="3">
    <source>
        <dbReference type="ARBA" id="ARBA00022833"/>
    </source>
</evidence>
<dbReference type="InterPro" id="IPR001841">
    <property type="entry name" value="Znf_RING"/>
</dbReference>
<dbReference type="GO" id="GO:0004842">
    <property type="term" value="F:ubiquitin-protein transferase activity"/>
    <property type="evidence" value="ECO:0007669"/>
    <property type="project" value="InterPro"/>
</dbReference>
<evidence type="ECO:0000256" key="1">
    <source>
        <dbReference type="ARBA" id="ARBA00022723"/>
    </source>
</evidence>
<dbReference type="Gene3D" id="3.30.40.10">
    <property type="entry name" value="Zinc/RING finger domain, C3HC4 (zinc finger)"/>
    <property type="match status" value="1"/>
</dbReference>
<dbReference type="Gene3D" id="1.20.5.340">
    <property type="match status" value="1"/>
</dbReference>
<reference evidence="8 9" key="1">
    <citation type="journal article" date="2017" name="Mol. Plant">
        <title>The Genome of Medicinal Plant Macleaya cordata Provides New Insights into Benzylisoquinoline Alkaloids Metabolism.</title>
        <authorList>
            <person name="Liu X."/>
            <person name="Liu Y."/>
            <person name="Huang P."/>
            <person name="Ma Y."/>
            <person name="Qing Z."/>
            <person name="Tang Q."/>
            <person name="Cao H."/>
            <person name="Cheng P."/>
            <person name="Zheng Y."/>
            <person name="Yuan Z."/>
            <person name="Zhou Y."/>
            <person name="Liu J."/>
            <person name="Tang Z."/>
            <person name="Zhuo Y."/>
            <person name="Zhang Y."/>
            <person name="Yu L."/>
            <person name="Huang J."/>
            <person name="Yang P."/>
            <person name="Peng Q."/>
            <person name="Zhang J."/>
            <person name="Jiang W."/>
            <person name="Zhang Z."/>
            <person name="Lin K."/>
            <person name="Ro D.K."/>
            <person name="Chen X."/>
            <person name="Xiong X."/>
            <person name="Shang Y."/>
            <person name="Huang S."/>
            <person name="Zeng J."/>
        </authorList>
    </citation>
    <scope>NUCLEOTIDE SEQUENCE [LARGE SCALE GENOMIC DNA]</scope>
    <source>
        <strain evidence="9">cv. BLH2017</strain>
        <tissue evidence="8">Root</tissue>
    </source>
</reference>
<organism evidence="8 9">
    <name type="scientific">Macleaya cordata</name>
    <name type="common">Five-seeded plume-poppy</name>
    <name type="synonym">Bocconia cordata</name>
    <dbReference type="NCBI Taxonomy" id="56857"/>
    <lineage>
        <taxon>Eukaryota</taxon>
        <taxon>Viridiplantae</taxon>
        <taxon>Streptophyta</taxon>
        <taxon>Embryophyta</taxon>
        <taxon>Tracheophyta</taxon>
        <taxon>Spermatophyta</taxon>
        <taxon>Magnoliopsida</taxon>
        <taxon>Ranunculales</taxon>
        <taxon>Papaveraceae</taxon>
        <taxon>Papaveroideae</taxon>
        <taxon>Macleaya</taxon>
    </lineage>
</organism>
<dbReference type="PROSITE" id="PS50089">
    <property type="entry name" value="ZF_RING_2"/>
    <property type="match status" value="1"/>
</dbReference>
<accession>A0A200Q943</accession>
<dbReference type="GO" id="GO:0008270">
    <property type="term" value="F:zinc ion binding"/>
    <property type="evidence" value="ECO:0007669"/>
    <property type="project" value="UniProtKB-KW"/>
</dbReference>
<feature type="compositionally biased region" description="Polar residues" evidence="6">
    <location>
        <begin position="13"/>
        <end position="23"/>
    </location>
</feature>
<feature type="compositionally biased region" description="Basic and acidic residues" evidence="6">
    <location>
        <begin position="1"/>
        <end position="11"/>
    </location>
</feature>
<dbReference type="GO" id="GO:0005634">
    <property type="term" value="C:nucleus"/>
    <property type="evidence" value="ECO:0007669"/>
    <property type="project" value="InterPro"/>
</dbReference>
<dbReference type="SUPFAM" id="SSF57850">
    <property type="entry name" value="RING/U-box"/>
    <property type="match status" value="1"/>
</dbReference>
<dbReference type="InterPro" id="IPR037381">
    <property type="entry name" value="RFWD3"/>
</dbReference>
<gene>
    <name evidence="8" type="ORF">BVC80_1731g17</name>
</gene>
<dbReference type="InterPro" id="IPR027370">
    <property type="entry name" value="Znf-RING_euk"/>
</dbReference>
<dbReference type="SMART" id="SM00184">
    <property type="entry name" value="RING"/>
    <property type="match status" value="1"/>
</dbReference>
<dbReference type="PANTHER" id="PTHR16047">
    <property type="entry name" value="RFWD3 PROTEIN"/>
    <property type="match status" value="1"/>
</dbReference>
<evidence type="ECO:0000259" key="7">
    <source>
        <dbReference type="PROSITE" id="PS50089"/>
    </source>
</evidence>
<dbReference type="SUPFAM" id="SSF58100">
    <property type="entry name" value="Bacterial hemolysins"/>
    <property type="match status" value="1"/>
</dbReference>